<dbReference type="GO" id="GO:0061630">
    <property type="term" value="F:ubiquitin protein ligase activity"/>
    <property type="evidence" value="ECO:0007669"/>
    <property type="project" value="UniProtKB-EC"/>
</dbReference>
<feature type="domain" description="E3 Ubiquitin ligase MUL1-like" evidence="16">
    <location>
        <begin position="489"/>
        <end position="611"/>
    </location>
</feature>
<evidence type="ECO:0000256" key="9">
    <source>
        <dbReference type="ARBA" id="ARBA00022771"/>
    </source>
</evidence>
<dbReference type="Gene3D" id="1.20.1440.20">
    <property type="entry name" value="LemA-like domain"/>
    <property type="match status" value="1"/>
</dbReference>
<dbReference type="InterPro" id="IPR023353">
    <property type="entry name" value="LemA-like_dom_sf"/>
</dbReference>
<evidence type="ECO:0000256" key="10">
    <source>
        <dbReference type="ARBA" id="ARBA00022786"/>
    </source>
</evidence>
<dbReference type="GO" id="GO:0016567">
    <property type="term" value="P:protein ubiquitination"/>
    <property type="evidence" value="ECO:0007669"/>
    <property type="project" value="InterPro"/>
</dbReference>
<evidence type="ECO:0000256" key="8">
    <source>
        <dbReference type="ARBA" id="ARBA00022723"/>
    </source>
</evidence>
<feature type="transmembrane region" description="Helical" evidence="15">
    <location>
        <begin position="236"/>
        <end position="256"/>
    </location>
</feature>
<dbReference type="OrthoDB" id="9804152at2"/>
<comment type="caution">
    <text evidence="17">The sequence shown here is derived from an EMBL/GenBank/DDBJ whole genome shotgun (WGS) entry which is preliminary data.</text>
</comment>
<keyword evidence="8" id="KW-0479">Metal-binding</keyword>
<feature type="transmembrane region" description="Helical" evidence="15">
    <location>
        <begin position="43"/>
        <end position="63"/>
    </location>
</feature>
<keyword evidence="10" id="KW-0833">Ubl conjugation pathway</keyword>
<accession>A0A432MHQ6</accession>
<dbReference type="PANTHER" id="PTHR34478">
    <property type="entry name" value="PROTEIN LEMA"/>
    <property type="match status" value="1"/>
</dbReference>
<organism evidence="17 18">
    <name type="scientific">Tautonia sociabilis</name>
    <dbReference type="NCBI Taxonomy" id="2080755"/>
    <lineage>
        <taxon>Bacteria</taxon>
        <taxon>Pseudomonadati</taxon>
        <taxon>Planctomycetota</taxon>
        <taxon>Planctomycetia</taxon>
        <taxon>Isosphaerales</taxon>
        <taxon>Isosphaeraceae</taxon>
        <taxon>Tautonia</taxon>
    </lineage>
</organism>
<evidence type="ECO:0000256" key="13">
    <source>
        <dbReference type="ARBA" id="ARBA00023136"/>
    </source>
</evidence>
<feature type="region of interest" description="Disordered" evidence="14">
    <location>
        <begin position="813"/>
        <end position="839"/>
    </location>
</feature>
<dbReference type="RefSeq" id="WP_126726445.1">
    <property type="nucleotide sequence ID" value="NZ_RYZH01000031.1"/>
</dbReference>
<dbReference type="SUPFAM" id="SSF140478">
    <property type="entry name" value="LemA-like"/>
    <property type="match status" value="1"/>
</dbReference>
<dbReference type="InterPro" id="IPR007156">
    <property type="entry name" value="MamQ_LemA"/>
</dbReference>
<comment type="subcellular location">
    <subcellularLocation>
        <location evidence="2">Membrane</location>
        <topology evidence="2">Multi-pass membrane protein</topology>
    </subcellularLocation>
    <subcellularLocation>
        <location evidence="3">Membrane</location>
        <topology evidence="3">Single-pass membrane protein</topology>
    </subcellularLocation>
</comment>
<feature type="transmembrane region" description="Helical" evidence="15">
    <location>
        <begin position="409"/>
        <end position="433"/>
    </location>
</feature>
<dbReference type="GO" id="GO:0008270">
    <property type="term" value="F:zinc ion binding"/>
    <property type="evidence" value="ECO:0007669"/>
    <property type="project" value="UniProtKB-KW"/>
</dbReference>
<dbReference type="Pfam" id="PF12483">
    <property type="entry name" value="GIDE"/>
    <property type="match status" value="1"/>
</dbReference>
<keyword evidence="13 15" id="KW-0472">Membrane</keyword>
<dbReference type="AlphaFoldDB" id="A0A432MHQ6"/>
<keyword evidence="18" id="KW-1185">Reference proteome</keyword>
<comment type="catalytic activity">
    <reaction evidence="1">
        <text>S-ubiquitinyl-[E2 ubiquitin-conjugating enzyme]-L-cysteine + [acceptor protein]-L-lysine = [E2 ubiquitin-conjugating enzyme]-L-cysteine + N(6)-ubiquitinyl-[acceptor protein]-L-lysine.</text>
        <dbReference type="EC" id="2.3.2.27"/>
    </reaction>
</comment>
<feature type="transmembrane region" description="Helical" evidence="15">
    <location>
        <begin position="268"/>
        <end position="289"/>
    </location>
</feature>
<feature type="transmembrane region" description="Helical" evidence="15">
    <location>
        <begin position="640"/>
        <end position="659"/>
    </location>
</feature>
<evidence type="ECO:0000256" key="2">
    <source>
        <dbReference type="ARBA" id="ARBA00004141"/>
    </source>
</evidence>
<evidence type="ECO:0000256" key="6">
    <source>
        <dbReference type="ARBA" id="ARBA00022679"/>
    </source>
</evidence>
<dbReference type="EMBL" id="RYZH01000031">
    <property type="protein sequence ID" value="RUL86447.1"/>
    <property type="molecule type" value="Genomic_DNA"/>
</dbReference>
<keyword evidence="11" id="KW-0862">Zinc</keyword>
<dbReference type="GO" id="GO:0016020">
    <property type="term" value="C:membrane"/>
    <property type="evidence" value="ECO:0007669"/>
    <property type="project" value="UniProtKB-SubCell"/>
</dbReference>
<reference evidence="17 18" key="2">
    <citation type="submission" date="2019-01" db="EMBL/GenBank/DDBJ databases">
        <title>Tautonia sociabilis, a novel thermotolerant planctomycete of Isosphaeraceae family, isolated from a 4000 m deep subterranean habitat.</title>
        <authorList>
            <person name="Kovaleva O.L."/>
            <person name="Elcheninov A.G."/>
            <person name="Van Heerden E."/>
            <person name="Toshchakov S.V."/>
            <person name="Novikov A."/>
            <person name="Bonch-Osmolovskaya E.A."/>
            <person name="Kublanov I.V."/>
        </authorList>
    </citation>
    <scope>NUCLEOTIDE SEQUENCE [LARGE SCALE GENOMIC DNA]</scope>
    <source>
        <strain evidence="17 18">GM2012</strain>
    </source>
</reference>
<keyword evidence="6" id="KW-0808">Transferase</keyword>
<keyword evidence="9" id="KW-0863">Zinc-finger</keyword>
<evidence type="ECO:0000313" key="17">
    <source>
        <dbReference type="EMBL" id="RUL86447.1"/>
    </source>
</evidence>
<reference evidence="17 18" key="1">
    <citation type="submission" date="2018-12" db="EMBL/GenBank/DDBJ databases">
        <authorList>
            <person name="Toschakov S.V."/>
        </authorList>
    </citation>
    <scope>NUCLEOTIDE SEQUENCE [LARGE SCALE GENOMIC DNA]</scope>
    <source>
        <strain evidence="17 18">GM2012</strain>
    </source>
</reference>
<evidence type="ECO:0000256" key="15">
    <source>
        <dbReference type="SAM" id="Phobius"/>
    </source>
</evidence>
<evidence type="ECO:0000259" key="16">
    <source>
        <dbReference type="Pfam" id="PF12483"/>
    </source>
</evidence>
<dbReference type="PANTHER" id="PTHR34478:SF2">
    <property type="entry name" value="MEMBRANE PROTEIN"/>
    <property type="match status" value="1"/>
</dbReference>
<dbReference type="EC" id="2.3.2.27" evidence="5"/>
<feature type="transmembrane region" description="Helical" evidence="15">
    <location>
        <begin position="605"/>
        <end position="628"/>
    </location>
</feature>
<proteinExistence type="inferred from homology"/>
<evidence type="ECO:0000313" key="18">
    <source>
        <dbReference type="Proteomes" id="UP000280296"/>
    </source>
</evidence>
<dbReference type="InterPro" id="IPR022170">
    <property type="entry name" value="MUL1-like"/>
</dbReference>
<evidence type="ECO:0000256" key="11">
    <source>
        <dbReference type="ARBA" id="ARBA00022833"/>
    </source>
</evidence>
<sequence>MLRMSQAILLIGLIGVVLAGLLRRSRGWHPAEGPDGSGRLGLLPTLVLGAATIGALVGSAALGDAGFDRLRRQRDLERVPRTEVAAAMTGEINLSGVAQPDDGSPLVAAPRSGVPCLYFSYTEERKTTDSDGDTRWETVESREDWARSFQLLDDSGAIRVLPSNGGIFRTEGSDLSETVGDRRYTEHRIEPGQSVFVFGFAQVDAEGRGAVEFESPGHYSPIVAEGDELGQRRGMATVAIVLIWAGLASLSFAVYFGCWLSRIHQSPAYLATLALVMVVGLSFCGLRMMHADLLGSRDRLERARASAREAVAELLRRKGISWNGDWAALGRFDDRAAFAPLDDRERRRLTRLRIDLARAVLRANAIRDRFPERLLAPLWGVSAFEPIPLPEADTEALARLDGEFRVARLGGGLAASMGGGAVIVTLLGSWFGLRRVKEKRYIENVPTSPTTGVAVGFAEVIGTIEPADGERSLSGPLSDRPCAHFHYTVQERRGSGKNAKWVTIEDRTEHVPFYCRDDEGRLLVLPEGAEILTRHRSSRREGSLRYSETRLELGDPLYALGSVTIEPEEMTSLRLERGNERSLPYILSNYSESALMHRKARVGQFWVTLAIDALILPALLAFGVAGSFQPTDFLAATSVAVGYFALAVAILLFNDLVFLRNRVRRAWHNIDVSLKKRADLLPNLQRVVQSYLSHERGVREDLALLRRSYGGGAVLDPTHAAEALTAERSLLDHIIGLREALPELKGDCLTADLMRRLTLLENEVALMRQGYNDAVERYNTRIAHIPEVLLAVPFGFTEASFFRAPVEVHEAPRVEFSTSGAEPRTGGSEEDAGPPMPDA</sequence>
<dbReference type="Pfam" id="PF04011">
    <property type="entry name" value="LemA"/>
    <property type="match status" value="1"/>
</dbReference>
<evidence type="ECO:0000256" key="14">
    <source>
        <dbReference type="SAM" id="MobiDB-lite"/>
    </source>
</evidence>
<comment type="similarity">
    <text evidence="4">Belongs to the LemA family.</text>
</comment>
<keyword evidence="12 15" id="KW-1133">Transmembrane helix</keyword>
<evidence type="ECO:0000256" key="12">
    <source>
        <dbReference type="ARBA" id="ARBA00022989"/>
    </source>
</evidence>
<evidence type="ECO:0000256" key="7">
    <source>
        <dbReference type="ARBA" id="ARBA00022692"/>
    </source>
</evidence>
<evidence type="ECO:0000256" key="3">
    <source>
        <dbReference type="ARBA" id="ARBA00004167"/>
    </source>
</evidence>
<gene>
    <name evidence="17" type="ORF">TsocGM_15855</name>
</gene>
<keyword evidence="7 15" id="KW-0812">Transmembrane</keyword>
<protein>
    <recommendedName>
        <fullName evidence="5">RING-type E3 ubiquitin transferase</fullName>
        <ecNumber evidence="5">2.3.2.27</ecNumber>
    </recommendedName>
</protein>
<dbReference type="Proteomes" id="UP000280296">
    <property type="component" value="Unassembled WGS sequence"/>
</dbReference>
<name>A0A432MHQ6_9BACT</name>
<evidence type="ECO:0000256" key="4">
    <source>
        <dbReference type="ARBA" id="ARBA00008854"/>
    </source>
</evidence>
<evidence type="ECO:0000256" key="5">
    <source>
        <dbReference type="ARBA" id="ARBA00012483"/>
    </source>
</evidence>
<evidence type="ECO:0000256" key="1">
    <source>
        <dbReference type="ARBA" id="ARBA00000900"/>
    </source>
</evidence>